<dbReference type="GO" id="GO:0003723">
    <property type="term" value="F:RNA binding"/>
    <property type="evidence" value="ECO:0007669"/>
    <property type="project" value="TreeGrafter"/>
</dbReference>
<protein>
    <recommendedName>
        <fullName evidence="7">tRNA-dihydrouridine synthase</fullName>
        <ecNumber evidence="7">1.3.1.-</ecNumber>
    </recommendedName>
</protein>
<comment type="caution">
    <text evidence="11">The sequence shown here is derived from an EMBL/GenBank/DDBJ whole genome shotgun (WGS) entry which is preliminary data.</text>
</comment>
<evidence type="ECO:0000256" key="5">
    <source>
        <dbReference type="ARBA" id="ARBA00022857"/>
    </source>
</evidence>
<dbReference type="PANTHER" id="PTHR45846:SF1">
    <property type="entry name" value="TRNA-DIHYDROURIDINE(47) SYNTHASE [NAD(P)(+)]-LIKE"/>
    <property type="match status" value="1"/>
</dbReference>
<dbReference type="Pfam" id="PF01207">
    <property type="entry name" value="Dus"/>
    <property type="match status" value="1"/>
</dbReference>
<dbReference type="EC" id="1.3.1.-" evidence="7"/>
<dbReference type="PIRSF" id="PIRSF006621">
    <property type="entry name" value="Dus"/>
    <property type="match status" value="1"/>
</dbReference>
<evidence type="ECO:0000256" key="6">
    <source>
        <dbReference type="ARBA" id="ARBA00023002"/>
    </source>
</evidence>
<evidence type="ECO:0000313" key="12">
    <source>
        <dbReference type="Proteomes" id="UP000260793"/>
    </source>
</evidence>
<dbReference type="InterPro" id="IPR013785">
    <property type="entry name" value="Aldolase_TIM"/>
</dbReference>
<dbReference type="GO" id="GO:0017150">
    <property type="term" value="F:tRNA dihydrouridine synthase activity"/>
    <property type="evidence" value="ECO:0007669"/>
    <property type="project" value="InterPro"/>
</dbReference>
<dbReference type="RefSeq" id="WP_117687687.1">
    <property type="nucleotide sequence ID" value="NZ_QSQN01000004.1"/>
</dbReference>
<comment type="cofactor">
    <cofactor evidence="1 7 9">
        <name>FMN</name>
        <dbReference type="ChEBI" id="CHEBI:58210"/>
    </cofactor>
</comment>
<dbReference type="InterPro" id="IPR035587">
    <property type="entry name" value="DUS-like_FMN-bd"/>
</dbReference>
<evidence type="ECO:0000259" key="10">
    <source>
        <dbReference type="Pfam" id="PF01207"/>
    </source>
</evidence>
<feature type="domain" description="DUS-like FMN-binding" evidence="10">
    <location>
        <begin position="5"/>
        <end position="287"/>
    </location>
</feature>
<keyword evidence="9" id="KW-0547">Nucleotide-binding</keyword>
<comment type="similarity">
    <text evidence="7">Belongs to the dus family.</text>
</comment>
<dbReference type="GO" id="GO:0050660">
    <property type="term" value="F:flavin adenine dinucleotide binding"/>
    <property type="evidence" value="ECO:0007669"/>
    <property type="project" value="InterPro"/>
</dbReference>
<reference evidence="11 12" key="1">
    <citation type="submission" date="2018-08" db="EMBL/GenBank/DDBJ databases">
        <title>A genome reference for cultivated species of the human gut microbiota.</title>
        <authorList>
            <person name="Zou Y."/>
            <person name="Xue W."/>
            <person name="Luo G."/>
        </authorList>
    </citation>
    <scope>NUCLEOTIDE SEQUENCE [LARGE SCALE GENOMIC DNA]</scope>
    <source>
        <strain evidence="11 12">TF11-7</strain>
    </source>
</reference>
<sequence length="313" mass="36536">MKIYLAPLEGITGHIYRTALKECFDGFDKYFIPFISPNQKGHFSTREKKDVLPENNRGVLAVPQILTNQAEDFIETAKKLAEYGYEEVNLNLGCPSRTVVTKGRGAGFLEEPDRLDRFLDEIFKKREWKISVKTRIGMSEPEEFEDLLKIYNRYPLEELIVHPRLQKDLYKNTPNLDVFAMAAEESRNPLCYNGDICNAEDMKRLRERFPKLDCVMVGRGVLADPALGRVLKGGWQAEKAELRKFHDLLYRAYCEEMSGDRTVLYKMKELWFYFSGLFTNGKKYYKKIKKCERCVIYESIVNELFMKEEVIHG</sequence>
<evidence type="ECO:0000256" key="7">
    <source>
        <dbReference type="PIRNR" id="PIRNR006621"/>
    </source>
</evidence>
<keyword evidence="2 7" id="KW-0285">Flavoprotein</keyword>
<dbReference type="EMBL" id="QSQN01000004">
    <property type="protein sequence ID" value="RGK42248.1"/>
    <property type="molecule type" value="Genomic_DNA"/>
</dbReference>
<feature type="binding site" evidence="9">
    <location>
        <begin position="218"/>
        <end position="219"/>
    </location>
    <ligand>
        <name>FMN</name>
        <dbReference type="ChEBI" id="CHEBI:58210"/>
    </ligand>
</feature>
<dbReference type="SUPFAM" id="SSF51395">
    <property type="entry name" value="FMN-linked oxidoreductases"/>
    <property type="match status" value="1"/>
</dbReference>
<dbReference type="PANTHER" id="PTHR45846">
    <property type="entry name" value="TRNA-DIHYDROURIDINE(47) SYNTHASE [NAD(P)(+)]-LIKE"/>
    <property type="match status" value="1"/>
</dbReference>
<keyword evidence="5" id="KW-0521">NADP</keyword>
<feature type="binding site" evidence="9">
    <location>
        <position position="64"/>
    </location>
    <ligand>
        <name>FMN</name>
        <dbReference type="ChEBI" id="CHEBI:58210"/>
    </ligand>
</feature>
<evidence type="ECO:0000256" key="4">
    <source>
        <dbReference type="ARBA" id="ARBA00022694"/>
    </source>
</evidence>
<gene>
    <name evidence="11" type="ORF">DXD17_02140</name>
</gene>
<feature type="binding site" evidence="9">
    <location>
        <position position="133"/>
    </location>
    <ligand>
        <name>FMN</name>
        <dbReference type="ChEBI" id="CHEBI:58210"/>
    </ligand>
</feature>
<keyword evidence="4 7" id="KW-0819">tRNA processing</keyword>
<accession>A0A3E4LXQ0</accession>
<evidence type="ECO:0000256" key="2">
    <source>
        <dbReference type="ARBA" id="ARBA00022630"/>
    </source>
</evidence>
<feature type="active site" description="Proton donor" evidence="8">
    <location>
        <position position="94"/>
    </location>
</feature>
<proteinExistence type="inferred from homology"/>
<name>A0A3E4LXQ0_9FIRM</name>
<organism evidence="11 12">
    <name type="scientific">[Ruminococcus] lactaris</name>
    <dbReference type="NCBI Taxonomy" id="46228"/>
    <lineage>
        <taxon>Bacteria</taxon>
        <taxon>Bacillati</taxon>
        <taxon>Bacillota</taxon>
        <taxon>Clostridia</taxon>
        <taxon>Lachnospirales</taxon>
        <taxon>Lachnospiraceae</taxon>
        <taxon>Mediterraneibacter</taxon>
    </lineage>
</organism>
<evidence type="ECO:0000256" key="9">
    <source>
        <dbReference type="PIRSR" id="PIRSR006621-2"/>
    </source>
</evidence>
<keyword evidence="6 7" id="KW-0560">Oxidoreductase</keyword>
<dbReference type="InterPro" id="IPR018517">
    <property type="entry name" value="tRNA_hU_synthase_CS"/>
</dbReference>
<keyword evidence="3 7" id="KW-0288">FMN</keyword>
<dbReference type="AlphaFoldDB" id="A0A3E4LXQ0"/>
<evidence type="ECO:0000256" key="8">
    <source>
        <dbReference type="PIRSR" id="PIRSR006621-1"/>
    </source>
</evidence>
<dbReference type="PROSITE" id="PS01136">
    <property type="entry name" value="UPF0034"/>
    <property type="match status" value="1"/>
</dbReference>
<comment type="function">
    <text evidence="7">Catalyzes the synthesis of 5,6-dihydrouridine (D), a modified base found in the D-loop of most tRNAs, via the reduction of the C5-C6 double bond in target uridines.</text>
</comment>
<dbReference type="Gene3D" id="3.20.20.70">
    <property type="entry name" value="Aldolase class I"/>
    <property type="match status" value="1"/>
</dbReference>
<dbReference type="CDD" id="cd02801">
    <property type="entry name" value="DUS_like_FMN"/>
    <property type="match status" value="1"/>
</dbReference>
<evidence type="ECO:0000256" key="3">
    <source>
        <dbReference type="ARBA" id="ARBA00022643"/>
    </source>
</evidence>
<evidence type="ECO:0000256" key="1">
    <source>
        <dbReference type="ARBA" id="ARBA00001917"/>
    </source>
</evidence>
<feature type="binding site" evidence="9">
    <location>
        <position position="162"/>
    </location>
    <ligand>
        <name>FMN</name>
        <dbReference type="ChEBI" id="CHEBI:58210"/>
    </ligand>
</feature>
<dbReference type="Proteomes" id="UP000260793">
    <property type="component" value="Unassembled WGS sequence"/>
</dbReference>
<dbReference type="InterPro" id="IPR001269">
    <property type="entry name" value="DUS_fam"/>
</dbReference>
<evidence type="ECO:0000313" key="11">
    <source>
        <dbReference type="EMBL" id="RGK42248.1"/>
    </source>
</evidence>